<accession>A0A9D7XVD9</accession>
<name>A0A9D7XVD9_9MICO</name>
<dbReference type="CDD" id="cd09279">
    <property type="entry name" value="RNase_HI_like"/>
    <property type="match status" value="1"/>
</dbReference>
<dbReference type="InterPro" id="IPR012337">
    <property type="entry name" value="RNaseH-like_sf"/>
</dbReference>
<dbReference type="CDD" id="cd07040">
    <property type="entry name" value="HP"/>
    <property type="match status" value="1"/>
</dbReference>
<dbReference type="EMBL" id="JADKGK010000004">
    <property type="protein sequence ID" value="MBL0002714.1"/>
    <property type="molecule type" value="Genomic_DNA"/>
</dbReference>
<dbReference type="GO" id="GO:0003676">
    <property type="term" value="F:nucleic acid binding"/>
    <property type="evidence" value="ECO:0007669"/>
    <property type="project" value="InterPro"/>
</dbReference>
<dbReference type="SUPFAM" id="SSF53098">
    <property type="entry name" value="Ribonuclease H-like"/>
    <property type="match status" value="1"/>
</dbReference>
<dbReference type="Gene3D" id="3.30.420.10">
    <property type="entry name" value="Ribonuclease H-like superfamily/Ribonuclease H"/>
    <property type="match status" value="1"/>
</dbReference>
<organism evidence="2 3">
    <name type="scientific">Candidatus Phosphoribacter hodrii</name>
    <dbReference type="NCBI Taxonomy" id="2953743"/>
    <lineage>
        <taxon>Bacteria</taxon>
        <taxon>Bacillati</taxon>
        <taxon>Actinomycetota</taxon>
        <taxon>Actinomycetes</taxon>
        <taxon>Micrococcales</taxon>
        <taxon>Dermatophilaceae</taxon>
        <taxon>Candidatus Phosphoribacter</taxon>
    </lineage>
</organism>
<dbReference type="NCBIfam" id="NF005567">
    <property type="entry name" value="PRK07238.1"/>
    <property type="match status" value="1"/>
</dbReference>
<dbReference type="Gene3D" id="3.40.50.1240">
    <property type="entry name" value="Phosphoglycerate mutase-like"/>
    <property type="match status" value="1"/>
</dbReference>
<dbReference type="InterPro" id="IPR013078">
    <property type="entry name" value="His_Pase_superF_clade-1"/>
</dbReference>
<gene>
    <name evidence="2" type="ORF">IPP00_01480</name>
</gene>
<dbReference type="InterPro" id="IPR002156">
    <property type="entry name" value="RNaseH_domain"/>
</dbReference>
<dbReference type="SMART" id="SM00855">
    <property type="entry name" value="PGAM"/>
    <property type="match status" value="1"/>
</dbReference>
<comment type="caution">
    <text evidence="2">The sequence shown here is derived from an EMBL/GenBank/DDBJ whole genome shotgun (WGS) entry which is preliminary data.</text>
</comment>
<evidence type="ECO:0000313" key="3">
    <source>
        <dbReference type="Proteomes" id="UP000886632"/>
    </source>
</evidence>
<dbReference type="InterPro" id="IPR053151">
    <property type="entry name" value="RNase_H-like"/>
</dbReference>
<dbReference type="PROSITE" id="PS50879">
    <property type="entry name" value="RNASE_H_1"/>
    <property type="match status" value="1"/>
</dbReference>
<dbReference type="GO" id="GO:0004523">
    <property type="term" value="F:RNA-DNA hybrid ribonuclease activity"/>
    <property type="evidence" value="ECO:0007669"/>
    <property type="project" value="InterPro"/>
</dbReference>
<dbReference type="AlphaFoldDB" id="A0A9D7XVD9"/>
<evidence type="ECO:0000313" key="2">
    <source>
        <dbReference type="EMBL" id="MBL0002714.1"/>
    </source>
</evidence>
<feature type="domain" description="RNase H type-1" evidence="1">
    <location>
        <begin position="16"/>
        <end position="153"/>
    </location>
</feature>
<sequence length="407" mass="42612">MPSHPRAHRRVRTVGVARRFIVEADGGSRGNPGVAGFGALVRDADTGAVLLERAEPLGLASNNVAEYAGLLAGLEGALRLDPAPDIEVRMDSKLVVEQMSGRWKIKHEDMRRLAGQCQDVVRRILAGGGRVRYTWIPREKNKAADALSNHAMDGKTIDREPGKSQPPATAAAVPATAAAVPASAAAVPVSAAAAPAPAATLVGEARVILVRHGVTDFTVSGRLDGRGGADPELNAEGLAQAAAVARIIPGLVGDQQVRLVTSSLRRTQMTGAAIAAALGVVPEADPDWDERAFGEWDGLTSAQIQERSPMKLARMRVDAAYPPPGGESRSEVAARVGRAFGRATAAAGTVVVVTSRVPILVVLGQVLQVGAERFWALQTEPASVSIVTLWPDGNVSVPLVNRTDHLH</sequence>
<proteinExistence type="predicted"/>
<protein>
    <submittedName>
        <fullName evidence="2">Bifunctional RNase H/acid phosphatase</fullName>
    </submittedName>
</protein>
<dbReference type="PANTHER" id="PTHR47723:SF19">
    <property type="entry name" value="POLYNUCLEOTIDYL TRANSFERASE, RIBONUCLEASE H-LIKE SUPERFAMILY PROTEIN"/>
    <property type="match status" value="1"/>
</dbReference>
<reference evidence="2" key="1">
    <citation type="submission" date="2020-10" db="EMBL/GenBank/DDBJ databases">
        <title>Connecting structure to function with the recovery of over 1000 high-quality activated sludge metagenome-assembled genomes encoding full-length rRNA genes using long-read sequencing.</title>
        <authorList>
            <person name="Singleton C.M."/>
            <person name="Petriglieri F."/>
            <person name="Kristensen J.M."/>
            <person name="Kirkegaard R.H."/>
            <person name="Michaelsen T.Y."/>
            <person name="Andersen M.H."/>
            <person name="Karst S.M."/>
            <person name="Dueholm M.S."/>
            <person name="Nielsen P.H."/>
            <person name="Albertsen M."/>
        </authorList>
    </citation>
    <scope>NUCLEOTIDE SEQUENCE</scope>
    <source>
        <strain evidence="2">Ribe_18-Q3-R11-54_MAXAC.001</strain>
    </source>
</reference>
<dbReference type="InterPro" id="IPR029033">
    <property type="entry name" value="His_PPase_superfam"/>
</dbReference>
<dbReference type="Pfam" id="PF00300">
    <property type="entry name" value="His_Phos_1"/>
    <property type="match status" value="1"/>
</dbReference>
<dbReference type="PANTHER" id="PTHR47723">
    <property type="entry name" value="OS05G0353850 PROTEIN"/>
    <property type="match status" value="1"/>
</dbReference>
<evidence type="ECO:0000259" key="1">
    <source>
        <dbReference type="PROSITE" id="PS50879"/>
    </source>
</evidence>
<dbReference type="SUPFAM" id="SSF53254">
    <property type="entry name" value="Phosphoglycerate mutase-like"/>
    <property type="match status" value="1"/>
</dbReference>
<dbReference type="Pfam" id="PF13456">
    <property type="entry name" value="RVT_3"/>
    <property type="match status" value="1"/>
</dbReference>
<dbReference type="InterPro" id="IPR036397">
    <property type="entry name" value="RNaseH_sf"/>
</dbReference>
<dbReference type="Proteomes" id="UP000886632">
    <property type="component" value="Unassembled WGS sequence"/>
</dbReference>